<evidence type="ECO:0000313" key="1">
    <source>
        <dbReference type="EMBL" id="PNY15290.1"/>
    </source>
</evidence>
<proteinExistence type="predicted"/>
<sequence length="45" mass="4988">MCDTVFSVSVAAGGDRRERDNGVENETKRVMGEFRGVVSVSYKFT</sequence>
<accession>A0A2K3PJ25</accession>
<comment type="caution">
    <text evidence="1">The sequence shown here is derived from an EMBL/GenBank/DDBJ whole genome shotgun (WGS) entry which is preliminary data.</text>
</comment>
<dbReference type="AlphaFoldDB" id="A0A2K3PJ25"/>
<name>A0A2K3PJ25_TRIPR</name>
<dbReference type="Proteomes" id="UP000236291">
    <property type="component" value="Unassembled WGS sequence"/>
</dbReference>
<gene>
    <name evidence="1" type="ORF">L195_g011983</name>
</gene>
<feature type="non-terminal residue" evidence="1">
    <location>
        <position position="45"/>
    </location>
</feature>
<dbReference type="EMBL" id="ASHM01007550">
    <property type="protein sequence ID" value="PNY15290.1"/>
    <property type="molecule type" value="Genomic_DNA"/>
</dbReference>
<organism evidence="1 2">
    <name type="scientific">Trifolium pratense</name>
    <name type="common">Red clover</name>
    <dbReference type="NCBI Taxonomy" id="57577"/>
    <lineage>
        <taxon>Eukaryota</taxon>
        <taxon>Viridiplantae</taxon>
        <taxon>Streptophyta</taxon>
        <taxon>Embryophyta</taxon>
        <taxon>Tracheophyta</taxon>
        <taxon>Spermatophyta</taxon>
        <taxon>Magnoliopsida</taxon>
        <taxon>eudicotyledons</taxon>
        <taxon>Gunneridae</taxon>
        <taxon>Pentapetalae</taxon>
        <taxon>rosids</taxon>
        <taxon>fabids</taxon>
        <taxon>Fabales</taxon>
        <taxon>Fabaceae</taxon>
        <taxon>Papilionoideae</taxon>
        <taxon>50 kb inversion clade</taxon>
        <taxon>NPAAA clade</taxon>
        <taxon>Hologalegina</taxon>
        <taxon>IRL clade</taxon>
        <taxon>Trifolieae</taxon>
        <taxon>Trifolium</taxon>
    </lineage>
</organism>
<reference evidence="1 2" key="2">
    <citation type="journal article" date="2017" name="Front. Plant Sci.">
        <title>Gene Classification and Mining of Molecular Markers Useful in Red Clover (Trifolium pratense) Breeding.</title>
        <authorList>
            <person name="Istvanek J."/>
            <person name="Dluhosova J."/>
            <person name="Dluhos P."/>
            <person name="Patkova L."/>
            <person name="Nedelnik J."/>
            <person name="Repkova J."/>
        </authorList>
    </citation>
    <scope>NUCLEOTIDE SEQUENCE [LARGE SCALE GENOMIC DNA]</scope>
    <source>
        <strain evidence="2">cv. Tatra</strain>
        <tissue evidence="1">Young leaves</tissue>
    </source>
</reference>
<reference evidence="1 2" key="1">
    <citation type="journal article" date="2014" name="Am. J. Bot.">
        <title>Genome assembly and annotation for red clover (Trifolium pratense; Fabaceae).</title>
        <authorList>
            <person name="Istvanek J."/>
            <person name="Jaros M."/>
            <person name="Krenek A."/>
            <person name="Repkova J."/>
        </authorList>
    </citation>
    <scope>NUCLEOTIDE SEQUENCE [LARGE SCALE GENOMIC DNA]</scope>
    <source>
        <strain evidence="2">cv. Tatra</strain>
        <tissue evidence="1">Young leaves</tissue>
    </source>
</reference>
<evidence type="ECO:0000313" key="2">
    <source>
        <dbReference type="Proteomes" id="UP000236291"/>
    </source>
</evidence>
<protein>
    <submittedName>
        <fullName evidence="1">Uncharacterized protein</fullName>
    </submittedName>
</protein>